<proteinExistence type="predicted"/>
<evidence type="ECO:0000313" key="4">
    <source>
        <dbReference type="Proteomes" id="UP000001449"/>
    </source>
</evidence>
<feature type="compositionally biased region" description="Basic residues" evidence="2">
    <location>
        <begin position="264"/>
        <end position="273"/>
    </location>
</feature>
<dbReference type="InParanoid" id="B8LBX8"/>
<dbReference type="eggNOG" id="KOG0413">
    <property type="taxonomic scope" value="Eukaryota"/>
</dbReference>
<dbReference type="Proteomes" id="UP000001449">
    <property type="component" value="Chromosome 11"/>
</dbReference>
<dbReference type="SUPFAM" id="SSF48371">
    <property type="entry name" value="ARM repeat"/>
    <property type="match status" value="1"/>
</dbReference>
<dbReference type="EMBL" id="DS999415">
    <property type="protein sequence ID" value="EED87262.1"/>
    <property type="molecule type" value="Genomic_DNA"/>
</dbReference>
<dbReference type="InterPro" id="IPR016024">
    <property type="entry name" value="ARM-type_fold"/>
</dbReference>
<gene>
    <name evidence="3" type="ORF">THAPSDRAFT_8748</name>
</gene>
<dbReference type="KEGG" id="tps:THAPSDRAFT_8748"/>
<dbReference type="RefSeq" id="XP_002296566.1">
    <property type="nucleotide sequence ID" value="XM_002296530.1"/>
</dbReference>
<dbReference type="Gene3D" id="1.25.10.10">
    <property type="entry name" value="Leucine-rich Repeat Variant"/>
    <property type="match status" value="1"/>
</dbReference>
<evidence type="ECO:0000256" key="1">
    <source>
        <dbReference type="ARBA" id="ARBA00023067"/>
    </source>
</evidence>
<feature type="region of interest" description="Disordered" evidence="2">
    <location>
        <begin position="440"/>
        <end position="462"/>
    </location>
</feature>
<reference evidence="3 4" key="1">
    <citation type="journal article" date="2004" name="Science">
        <title>The genome of the diatom Thalassiosira pseudonana: ecology, evolution, and metabolism.</title>
        <authorList>
            <person name="Armbrust E.V."/>
            <person name="Berges J.A."/>
            <person name="Bowler C."/>
            <person name="Green B.R."/>
            <person name="Martinez D."/>
            <person name="Putnam N.H."/>
            <person name="Zhou S."/>
            <person name="Allen A.E."/>
            <person name="Apt K.E."/>
            <person name="Bechner M."/>
            <person name="Brzezinski M.A."/>
            <person name="Chaal B.K."/>
            <person name="Chiovitti A."/>
            <person name="Davis A.K."/>
            <person name="Demarest M.S."/>
            <person name="Detter J.C."/>
            <person name="Glavina T."/>
            <person name="Goodstein D."/>
            <person name="Hadi M.Z."/>
            <person name="Hellsten U."/>
            <person name="Hildebrand M."/>
            <person name="Jenkins B.D."/>
            <person name="Jurka J."/>
            <person name="Kapitonov V.V."/>
            <person name="Kroger N."/>
            <person name="Lau W.W."/>
            <person name="Lane T.W."/>
            <person name="Larimer F.W."/>
            <person name="Lippmeier J.C."/>
            <person name="Lucas S."/>
            <person name="Medina M."/>
            <person name="Montsant A."/>
            <person name="Obornik M."/>
            <person name="Parker M.S."/>
            <person name="Palenik B."/>
            <person name="Pazour G.J."/>
            <person name="Richardson P.M."/>
            <person name="Rynearson T.A."/>
            <person name="Saito M.A."/>
            <person name="Schwartz D.C."/>
            <person name="Thamatrakoln K."/>
            <person name="Valentin K."/>
            <person name="Vardi A."/>
            <person name="Wilkerson F.P."/>
            <person name="Rokhsar D.S."/>
        </authorList>
    </citation>
    <scope>NUCLEOTIDE SEQUENCE [LARGE SCALE GENOMIC DNA]</scope>
    <source>
        <strain evidence="3 4">CCMP1335</strain>
    </source>
</reference>
<feature type="region of interest" description="Disordered" evidence="2">
    <location>
        <begin position="528"/>
        <end position="570"/>
    </location>
</feature>
<dbReference type="PANTHER" id="PTHR14222">
    <property type="entry name" value="CONDENSIN"/>
    <property type="match status" value="1"/>
</dbReference>
<dbReference type="HOGENOM" id="CLU_241463_0_0_1"/>
<evidence type="ECO:0000256" key="2">
    <source>
        <dbReference type="SAM" id="MobiDB-lite"/>
    </source>
</evidence>
<dbReference type="GO" id="GO:0007076">
    <property type="term" value="P:mitotic chromosome condensation"/>
    <property type="evidence" value="ECO:0000318"/>
    <property type="project" value="GO_Central"/>
</dbReference>
<reference evidence="3 4" key="2">
    <citation type="journal article" date="2008" name="Nature">
        <title>The Phaeodactylum genome reveals the evolutionary history of diatom genomes.</title>
        <authorList>
            <person name="Bowler C."/>
            <person name="Allen A.E."/>
            <person name="Badger J.H."/>
            <person name="Grimwood J."/>
            <person name="Jabbari K."/>
            <person name="Kuo A."/>
            <person name="Maheswari U."/>
            <person name="Martens C."/>
            <person name="Maumus F."/>
            <person name="Otillar R.P."/>
            <person name="Rayko E."/>
            <person name="Salamov A."/>
            <person name="Vandepoele K."/>
            <person name="Beszteri B."/>
            <person name="Gruber A."/>
            <person name="Heijde M."/>
            <person name="Katinka M."/>
            <person name="Mock T."/>
            <person name="Valentin K."/>
            <person name="Verret F."/>
            <person name="Berges J.A."/>
            <person name="Brownlee C."/>
            <person name="Cadoret J.P."/>
            <person name="Chiovitti A."/>
            <person name="Choi C.J."/>
            <person name="Coesel S."/>
            <person name="De Martino A."/>
            <person name="Detter J.C."/>
            <person name="Durkin C."/>
            <person name="Falciatore A."/>
            <person name="Fournet J."/>
            <person name="Haruta M."/>
            <person name="Huysman M.J."/>
            <person name="Jenkins B.D."/>
            <person name="Jiroutova K."/>
            <person name="Jorgensen R.E."/>
            <person name="Joubert Y."/>
            <person name="Kaplan A."/>
            <person name="Kroger N."/>
            <person name="Kroth P.G."/>
            <person name="La Roche J."/>
            <person name="Lindquist E."/>
            <person name="Lommer M."/>
            <person name="Martin-Jezequel V."/>
            <person name="Lopez P.J."/>
            <person name="Lucas S."/>
            <person name="Mangogna M."/>
            <person name="McGinnis K."/>
            <person name="Medlin L.K."/>
            <person name="Montsant A."/>
            <person name="Oudot-Le Secq M.P."/>
            <person name="Napoli C."/>
            <person name="Obornik M."/>
            <person name="Parker M.S."/>
            <person name="Petit J.L."/>
            <person name="Porcel B.M."/>
            <person name="Poulsen N."/>
            <person name="Robison M."/>
            <person name="Rychlewski L."/>
            <person name="Rynearson T.A."/>
            <person name="Schmutz J."/>
            <person name="Shapiro H."/>
            <person name="Siaut M."/>
            <person name="Stanley M."/>
            <person name="Sussman M.R."/>
            <person name="Taylor A.R."/>
            <person name="Vardi A."/>
            <person name="von Dassow P."/>
            <person name="Vyverman W."/>
            <person name="Willis A."/>
            <person name="Wyrwicz L.S."/>
            <person name="Rokhsar D.S."/>
            <person name="Weissenbach J."/>
            <person name="Armbrust E.V."/>
            <person name="Green B.R."/>
            <person name="Van de Peer Y."/>
            <person name="Grigoriev I.V."/>
        </authorList>
    </citation>
    <scope>NUCLEOTIDE SEQUENCE [LARGE SCALE GENOMIC DNA]</scope>
    <source>
        <strain evidence="3 4">CCMP1335</strain>
    </source>
</reference>
<dbReference type="InterPro" id="IPR026971">
    <property type="entry name" value="CND1/NCAPD3"/>
</dbReference>
<keyword evidence="4" id="KW-1185">Reference proteome</keyword>
<dbReference type="GO" id="GO:0000796">
    <property type="term" value="C:condensin complex"/>
    <property type="evidence" value="ECO:0000318"/>
    <property type="project" value="GO_Central"/>
</dbReference>
<protein>
    <recommendedName>
        <fullName evidence="5">Condensin complex subunit 1 C-terminal domain-containing protein</fullName>
    </recommendedName>
</protein>
<dbReference type="GO" id="GO:0042393">
    <property type="term" value="F:histone binding"/>
    <property type="evidence" value="ECO:0000318"/>
    <property type="project" value="GO_Central"/>
</dbReference>
<organism evidence="3 4">
    <name type="scientific">Thalassiosira pseudonana</name>
    <name type="common">Marine diatom</name>
    <name type="synonym">Cyclotella nana</name>
    <dbReference type="NCBI Taxonomy" id="35128"/>
    <lineage>
        <taxon>Eukaryota</taxon>
        <taxon>Sar</taxon>
        <taxon>Stramenopiles</taxon>
        <taxon>Ochrophyta</taxon>
        <taxon>Bacillariophyta</taxon>
        <taxon>Coscinodiscophyceae</taxon>
        <taxon>Thalassiosirophycidae</taxon>
        <taxon>Thalassiosirales</taxon>
        <taxon>Thalassiosiraceae</taxon>
        <taxon>Thalassiosira</taxon>
    </lineage>
</organism>
<accession>B8LBX8</accession>
<keyword evidence="1" id="KW-0226">DNA condensation</keyword>
<dbReference type="PANTHER" id="PTHR14222:SF1">
    <property type="entry name" value="CONDENSIN-2 COMPLEX SUBUNIT D3"/>
    <property type="match status" value="1"/>
</dbReference>
<feature type="compositionally biased region" description="Polar residues" evidence="2">
    <location>
        <begin position="532"/>
        <end position="546"/>
    </location>
</feature>
<dbReference type="OMA" id="YIKWRGL"/>
<evidence type="ECO:0008006" key="5">
    <source>
        <dbReference type="Google" id="ProtNLM"/>
    </source>
</evidence>
<feature type="region of interest" description="Disordered" evidence="2">
    <location>
        <begin position="77"/>
        <end position="100"/>
    </location>
</feature>
<dbReference type="GO" id="GO:0010032">
    <property type="term" value="P:meiotic chromosome condensation"/>
    <property type="evidence" value="ECO:0000318"/>
    <property type="project" value="GO_Central"/>
</dbReference>
<name>B8LBX8_THAPS</name>
<sequence>MATTATAAANMASLFDEDENFSSRAGGLVLDLLALTSNESSVAPPTTVAEEIQTCGYQRKICEELLDIFVVARGKKLQQHQREKQTSTNGNNNSRDNPFIRTNIEYNNKKDAKPPTAPHPTTLSIREALGGLPASTISQLATALTKLLTHRVETEFLLPGTQDVLGNVEALGMLEEGDENSVIGSGGDNLTLVGRASVSSGGGAKSAMTISSLGITAAQLYVELIGMKGAWGAGIVDVGGISAVSALVRRWCVECRGREPVGKPKNKTKKGGKQGKNGAPAAKRAKGAGNKKEGSRKSVRISESVAVFGGEDDDDESALLDDTAVAASNPDLNATFFVEEEDTEVTDKLTESGMILGGLKLATTLGNAPMQVDYKNWSAEARESFLDAATAALATSSALLAGCKGRDVETALICQEAVCSLEVALQSSVTPAKVVVDPMGVSPDAPTTGPLKQRKKNKVSPKEDFANKKRLQESGIYLLRGLMPILNLKMEVPNGQVGKVAAYKTATSLLVTIITSISEEIRHNTNTKRNTRLSLSSLDMSGSQTPKRGGRKSISFSHTPGNTKGKLGAGISPIANLQPPSLKKSITPRRTRSSNNVALSERPALHPILSLIMGMLHKLFTTKGLERAETRSRVCALGVLCLSHFPSMERTQMIKFVGDMCESKISSHRMLGVELIGEILCTEWYWEDVAKENKKNGLITPFEKDDEENKMVSSSTVLLAALQGRLTDKSPTVRTRAAMALSEVVRKANVAQEEGMTLDGDVENTPMSDVAVSSKVLNEALCSIGTGLVDSLRRRASTDDRATVRKAAIIAWLQMLSLAQRKNQADFVVSNLDVSALCTLCNDASVATRKAAADALTKLVKANYDSDEYTPQASALEMAWAHTVLPLVSDVEVTCVTKAVEFFSSLIIEPIVELGRDTAEKLKEGSSTRYLVAWRILSKVSDSCKEAGGSRNGPGSLQTAIQKLFVNAGNDCKSLAKNLLRAVYQVGAISLCLDRRTSQDSLMSHDSELEDDLFGIRTQSMRTGAWCLLDALTSCLTNTSGKSSVAANVSLSQAVRSSNIDSSFLALSLTKLRSLSNSNEVPYDKRAGLVTTSRDCLRVIARMGSFVPLDDARACFSDLLNDLDSFNVSIDLISAAVGALVSLTKRLCDESGKDVYTECEEWVGRLLTHCENAIEPSFSSVAKEGMVGEDEEQLLLRVLFTVGELNMVGFSSQEEPAKQGSTRTNDLATEREPVRGLFVRPSHKMLQLVKLMLPNTLPMQSSTDNEMMPTPSTIRAHAFITLGKLCLRDQSLAKDCLNILARELHEDSTSDPAVQSNALMVMGDLCVRYTNLVDKYLPFMASCLQAGEGKVPEAGSESRLSISFNRKIGGYSLVKKNAILLLSSLVLQDYIKWRGLFVYRFLAAVADEDDEVSCLAQTAIRGLLLEKQPNLLATSFVESVFVLNSCKAHPIYATAASIGGSGSGVSVDFEGRAFLGGEGYHRRHEVYRMMLANMTDEQKLRVTTDLVKRVLGGALETSGDLSAVCKLSPQASTKIPRSRVVSATQVLKDTLAILASPDIKVGRRAMEDTENDDDIANGNSGKTEQRSRLNKEKLLSKISRKHLMEIVIPVLCNLKSIMEGSRSPLLKDLMQYLGKIFRSFKTEVAEHLANDPTLLQELEYDTRMWEKKQRESLLNAEIVTGS</sequence>
<dbReference type="STRING" id="35128.B8LBX8"/>
<dbReference type="PaxDb" id="35128-Thaps8748"/>
<evidence type="ECO:0000313" key="3">
    <source>
        <dbReference type="EMBL" id="EED87262.1"/>
    </source>
</evidence>
<dbReference type="GO" id="GO:0000779">
    <property type="term" value="C:condensed chromosome, centromeric region"/>
    <property type="evidence" value="ECO:0000318"/>
    <property type="project" value="GO_Central"/>
</dbReference>
<dbReference type="InterPro" id="IPR011989">
    <property type="entry name" value="ARM-like"/>
</dbReference>
<dbReference type="GeneID" id="7443302"/>
<feature type="region of interest" description="Disordered" evidence="2">
    <location>
        <begin position="258"/>
        <end position="298"/>
    </location>
</feature>
<feature type="compositionally biased region" description="Polar residues" evidence="2">
    <location>
        <begin position="86"/>
        <end position="96"/>
    </location>
</feature>
<feature type="region of interest" description="Disordered" evidence="2">
    <location>
        <begin position="1564"/>
        <end position="1589"/>
    </location>
</feature>